<comment type="caution">
    <text evidence="1">The sequence shown here is derived from an EMBL/GenBank/DDBJ whole genome shotgun (WGS) entry which is preliminary data.</text>
</comment>
<dbReference type="AlphaFoldDB" id="A0A0F9AZJ1"/>
<protein>
    <submittedName>
        <fullName evidence="1">Uncharacterized protein</fullName>
    </submittedName>
</protein>
<accession>A0A0F9AZJ1</accession>
<organism evidence="1">
    <name type="scientific">marine sediment metagenome</name>
    <dbReference type="NCBI Taxonomy" id="412755"/>
    <lineage>
        <taxon>unclassified sequences</taxon>
        <taxon>metagenomes</taxon>
        <taxon>ecological metagenomes</taxon>
    </lineage>
</organism>
<sequence length="90" mass="9943">MNFVKLTKKNGDSEWINLDLIIIIDADMAGAGMSKGSRLFEVGEDSALYIVRETPEEILAMVSKPQYIVDTRGLELPDIKPGSVRAFEGK</sequence>
<evidence type="ECO:0000313" key="1">
    <source>
        <dbReference type="EMBL" id="KKK83809.1"/>
    </source>
</evidence>
<proteinExistence type="predicted"/>
<reference evidence="1" key="1">
    <citation type="journal article" date="2015" name="Nature">
        <title>Complex archaea that bridge the gap between prokaryotes and eukaryotes.</title>
        <authorList>
            <person name="Spang A."/>
            <person name="Saw J.H."/>
            <person name="Jorgensen S.L."/>
            <person name="Zaremba-Niedzwiedzka K."/>
            <person name="Martijn J."/>
            <person name="Lind A.E."/>
            <person name="van Eijk R."/>
            <person name="Schleper C."/>
            <person name="Guy L."/>
            <person name="Ettema T.J."/>
        </authorList>
    </citation>
    <scope>NUCLEOTIDE SEQUENCE</scope>
</reference>
<gene>
    <name evidence="1" type="ORF">LCGC14_2789650</name>
</gene>
<dbReference type="EMBL" id="LAZR01052057">
    <property type="protein sequence ID" value="KKK83809.1"/>
    <property type="molecule type" value="Genomic_DNA"/>
</dbReference>
<name>A0A0F9AZJ1_9ZZZZ</name>